<organism evidence="1 2">
    <name type="scientific">Agrobacterium deltaense NCPPB 1641</name>
    <dbReference type="NCBI Taxonomy" id="1183425"/>
    <lineage>
        <taxon>Bacteria</taxon>
        <taxon>Pseudomonadati</taxon>
        <taxon>Pseudomonadota</taxon>
        <taxon>Alphaproteobacteria</taxon>
        <taxon>Hyphomicrobiales</taxon>
        <taxon>Rhizobiaceae</taxon>
        <taxon>Rhizobium/Agrobacterium group</taxon>
        <taxon>Agrobacterium</taxon>
    </lineage>
</organism>
<accession>A0A1S7U6S2</accession>
<reference evidence="1" key="1">
    <citation type="submission" date="2016-01" db="EMBL/GenBank/DDBJ databases">
        <authorList>
            <person name="Regsiter A."/>
            <person name="william w."/>
        </authorList>
    </citation>
    <scope>NUCLEOTIDE SEQUENCE</scope>
    <source>
        <strain evidence="1">NCPPB 1641</strain>
    </source>
</reference>
<keyword evidence="2" id="KW-1185">Reference proteome</keyword>
<evidence type="ECO:0000313" key="1">
    <source>
        <dbReference type="EMBL" id="CVI62614.1"/>
    </source>
</evidence>
<dbReference type="Proteomes" id="UP000192140">
    <property type="component" value="Unassembled WGS sequence"/>
</dbReference>
<sequence length="24" mass="2619">MSFDTVTAFADMVYVPPPDFPSPS</sequence>
<comment type="caution">
    <text evidence="1">The sequence shown here is derived from an EMBL/GenBank/DDBJ whole genome shotgun (WGS) entry which is preliminary data.</text>
</comment>
<dbReference type="EMBL" id="FCNP01000048">
    <property type="protein sequence ID" value="CVI62614.1"/>
    <property type="molecule type" value="Genomic_DNA"/>
</dbReference>
<dbReference type="AlphaFoldDB" id="A0A1S7U6S2"/>
<protein>
    <submittedName>
        <fullName evidence="1">Uncharacterized protein</fullName>
    </submittedName>
</protein>
<gene>
    <name evidence="1" type="ORF">AGR7A_pAt10019</name>
</gene>
<evidence type="ECO:0000313" key="2">
    <source>
        <dbReference type="Proteomes" id="UP000192140"/>
    </source>
</evidence>
<proteinExistence type="predicted"/>
<name>A0A1S7U6S2_9HYPH</name>